<dbReference type="Pfam" id="PF01796">
    <property type="entry name" value="OB_ChsH2_C"/>
    <property type="match status" value="1"/>
</dbReference>
<dbReference type="Pfam" id="PF12172">
    <property type="entry name" value="zf-ChsH2"/>
    <property type="match status" value="1"/>
</dbReference>
<reference evidence="4" key="1">
    <citation type="journal article" date="2019" name="Int. J. Syst. Evol. Microbiol.">
        <title>The Global Catalogue of Microorganisms (GCM) 10K type strain sequencing project: providing services to taxonomists for standard genome sequencing and annotation.</title>
        <authorList>
            <consortium name="The Broad Institute Genomics Platform"/>
            <consortium name="The Broad Institute Genome Sequencing Center for Infectious Disease"/>
            <person name="Wu L."/>
            <person name="Ma J."/>
        </authorList>
    </citation>
    <scope>NUCLEOTIDE SEQUENCE [LARGE SCALE GENOMIC DNA]</scope>
    <source>
        <strain evidence="4">TBRC 1826</strain>
    </source>
</reference>
<dbReference type="SUPFAM" id="SSF50249">
    <property type="entry name" value="Nucleic acid-binding proteins"/>
    <property type="match status" value="1"/>
</dbReference>
<dbReference type="InterPro" id="IPR052513">
    <property type="entry name" value="Thioester_dehydratase-like"/>
</dbReference>
<dbReference type="RefSeq" id="WP_378537910.1">
    <property type="nucleotide sequence ID" value="NZ_JBHSBH010000015.1"/>
</dbReference>
<dbReference type="EMBL" id="JBHSBH010000015">
    <property type="protein sequence ID" value="MFC3999459.1"/>
    <property type="molecule type" value="Genomic_DNA"/>
</dbReference>
<proteinExistence type="predicted"/>
<dbReference type="InterPro" id="IPR012340">
    <property type="entry name" value="NA-bd_OB-fold"/>
</dbReference>
<name>A0ABV8FTG9_9ACTN</name>
<sequence>MGSSDDPPVPVPTPLTAPYWAACRRGMLAIQRCAACRRYVHFPEPECPFCGGTRLGFEPVSGRGRVVTHTVIHRPFAPGFAAQVPYAAAWVELAEQPGLRAFGRVRGRPPDGVAIGMAVRVVFTDLPGFGPIPDFRPEESDG</sequence>
<evidence type="ECO:0000313" key="4">
    <source>
        <dbReference type="Proteomes" id="UP001595847"/>
    </source>
</evidence>
<feature type="domain" description="ChsH2 rubredoxin-like zinc ribbon" evidence="2">
    <location>
        <begin position="20"/>
        <end position="55"/>
    </location>
</feature>
<evidence type="ECO:0000313" key="3">
    <source>
        <dbReference type="EMBL" id="MFC3999459.1"/>
    </source>
</evidence>
<keyword evidence="4" id="KW-1185">Reference proteome</keyword>
<protein>
    <submittedName>
        <fullName evidence="3">Zn-ribbon domain-containing OB-fold protein</fullName>
    </submittedName>
</protein>
<gene>
    <name evidence="3" type="ORF">ACFOVU_26340</name>
</gene>
<evidence type="ECO:0000259" key="1">
    <source>
        <dbReference type="Pfam" id="PF01796"/>
    </source>
</evidence>
<evidence type="ECO:0000259" key="2">
    <source>
        <dbReference type="Pfam" id="PF12172"/>
    </source>
</evidence>
<feature type="domain" description="ChsH2 C-terminal OB-fold" evidence="1">
    <location>
        <begin position="59"/>
        <end position="124"/>
    </location>
</feature>
<dbReference type="PANTHER" id="PTHR34075">
    <property type="entry name" value="BLR3430 PROTEIN"/>
    <property type="match status" value="1"/>
</dbReference>
<organism evidence="3 4">
    <name type="scientific">Nocardiopsis sediminis</name>
    <dbReference type="NCBI Taxonomy" id="1778267"/>
    <lineage>
        <taxon>Bacteria</taxon>
        <taxon>Bacillati</taxon>
        <taxon>Actinomycetota</taxon>
        <taxon>Actinomycetes</taxon>
        <taxon>Streptosporangiales</taxon>
        <taxon>Nocardiopsidaceae</taxon>
        <taxon>Nocardiopsis</taxon>
    </lineage>
</organism>
<accession>A0ABV8FTG9</accession>
<dbReference type="PANTHER" id="PTHR34075:SF5">
    <property type="entry name" value="BLR3430 PROTEIN"/>
    <property type="match status" value="1"/>
</dbReference>
<dbReference type="InterPro" id="IPR002878">
    <property type="entry name" value="ChsH2_C"/>
</dbReference>
<comment type="caution">
    <text evidence="3">The sequence shown here is derived from an EMBL/GenBank/DDBJ whole genome shotgun (WGS) entry which is preliminary data.</text>
</comment>
<dbReference type="InterPro" id="IPR022002">
    <property type="entry name" value="ChsH2_Znr"/>
</dbReference>
<dbReference type="Proteomes" id="UP001595847">
    <property type="component" value="Unassembled WGS sequence"/>
</dbReference>